<dbReference type="PANTHER" id="PTHR36117:SF3">
    <property type="entry name" value="4-HYDROXYPHENYLACETATE 3-MONOOXYGENASE-RELATED"/>
    <property type="match status" value="1"/>
</dbReference>
<protein>
    <submittedName>
        <fullName evidence="2">4-hydroxyphenylacetate 3-monooxygenase</fullName>
    </submittedName>
</protein>
<keyword evidence="2" id="KW-0560">Oxidoreductase</keyword>
<dbReference type="PANTHER" id="PTHR36117">
    <property type="entry name" value="4-HYDROXYPHENYLACETATE 3-MONOOXYGENASE-RELATED"/>
    <property type="match status" value="1"/>
</dbReference>
<reference evidence="2" key="1">
    <citation type="journal article" date="2013" name="Proc. Natl. Acad. Sci. U.S.A.">
        <title>Diversity and abundance of phosphonate biosynthetic genes in nature.</title>
        <authorList>
            <person name="Yu X."/>
            <person name="Doroghazi J.R."/>
            <person name="Janga S.C."/>
            <person name="Zhang J.K."/>
            <person name="Circello B."/>
            <person name="Griffin B.M."/>
            <person name="Labeda D.P."/>
            <person name="Metcalf W.W."/>
        </authorList>
    </citation>
    <scope>NUCLEOTIDE SEQUENCE</scope>
    <source>
        <strain evidence="2">MMG1662</strain>
    </source>
</reference>
<proteinExistence type="predicted"/>
<dbReference type="Pfam" id="PF11794">
    <property type="entry name" value="HpaB_N"/>
    <property type="match status" value="1"/>
</dbReference>
<dbReference type="InterPro" id="IPR024674">
    <property type="entry name" value="HpaB/PvcC/4-BUDH_N"/>
</dbReference>
<sequence>MTVVPPRIGSDYLSGLKGRRISVSGRLIDDPATEPGFARMAAHLADYIDECRTCPELADTDGTPLAYGLAADGEQLARRGRAFAETARRSGGLMGRSPDFLATVLTGWRAGAEHFGDAADRVIAYWEHARAANLVLTHAISDPPADRHLASAGPVQAVRAVRETPDGLVVRGAKMLATLAPFADDLLVYPFRQLRPEEADQALCFAIPCDALGLTLHCRPRWAWATPASSRWPSASTRWTPYASSTMCSSPGTGCSSTVTWSAPTPCARAPA</sequence>
<evidence type="ECO:0000259" key="1">
    <source>
        <dbReference type="Pfam" id="PF11794"/>
    </source>
</evidence>
<name>U5YQW8_9ACTN</name>
<dbReference type="SUPFAM" id="SSF56645">
    <property type="entry name" value="Acyl-CoA dehydrogenase NM domain-like"/>
    <property type="match status" value="1"/>
</dbReference>
<accession>U5YQW8</accession>
<dbReference type="InterPro" id="IPR009100">
    <property type="entry name" value="AcylCoA_DH/oxidase_NM_dom_sf"/>
</dbReference>
<dbReference type="InterPro" id="IPR046373">
    <property type="entry name" value="Acyl-CoA_Oxase/DH_mid-dom_sf"/>
</dbReference>
<dbReference type="InterPro" id="IPR004925">
    <property type="entry name" value="HpaB/PvcC/4-BUDH"/>
</dbReference>
<dbReference type="GO" id="GO:0016627">
    <property type="term" value="F:oxidoreductase activity, acting on the CH-CH group of donors"/>
    <property type="evidence" value="ECO:0007669"/>
    <property type="project" value="InterPro"/>
</dbReference>
<organism evidence="2">
    <name type="scientific">Streptomyces sp. MMG1662</name>
    <dbReference type="NCBI Taxonomy" id="1415548"/>
    <lineage>
        <taxon>Bacteria</taxon>
        <taxon>Bacillati</taxon>
        <taxon>Actinomycetota</taxon>
        <taxon>Actinomycetes</taxon>
        <taxon>Kitasatosporales</taxon>
        <taxon>Streptomycetaceae</taxon>
        <taxon>Streptomyces</taxon>
    </lineage>
</organism>
<dbReference type="Gene3D" id="1.10.3140.10">
    <property type="entry name" value="4-hydroxybutyryl-coa dehydratase, domain 1"/>
    <property type="match status" value="1"/>
</dbReference>
<evidence type="ECO:0000313" key="2">
    <source>
        <dbReference type="EMBL" id="AGZ93981.1"/>
    </source>
</evidence>
<dbReference type="GO" id="GO:0004497">
    <property type="term" value="F:monooxygenase activity"/>
    <property type="evidence" value="ECO:0007669"/>
    <property type="project" value="UniProtKB-KW"/>
</dbReference>
<dbReference type="Gene3D" id="2.40.110.10">
    <property type="entry name" value="Butyryl-CoA Dehydrogenase, subunit A, domain 2"/>
    <property type="match status" value="1"/>
</dbReference>
<dbReference type="AlphaFoldDB" id="U5YQW8"/>
<keyword evidence="2" id="KW-0503">Monooxygenase</keyword>
<dbReference type="EMBL" id="KF386868">
    <property type="protein sequence ID" value="AGZ93981.1"/>
    <property type="molecule type" value="Genomic_DNA"/>
</dbReference>
<feature type="domain" description="HpaB/PvcC/4-BUDH N-terminal" evidence="1">
    <location>
        <begin position="9"/>
        <end position="223"/>
    </location>
</feature>